<sequence>MRYIHISLVITEWGYWAGTRLHGRVEYFVRTMTAHAEDEGKKSLLKRLSVIVEPSPMQYQIMEEYMFALGALCALNPIAEVCIMVVPEWFKKCIEMKVKGLGRDVEVVDWKNKGRGGEKVGVRRKWFQPMLEWKDFAARNGIGLPEGVDRFWAAE</sequence>
<dbReference type="EMBL" id="MU006230">
    <property type="protein sequence ID" value="KAF2824399.1"/>
    <property type="molecule type" value="Genomic_DNA"/>
</dbReference>
<gene>
    <name evidence="1" type="ORF">CC86DRAFT_408477</name>
</gene>
<reference evidence="1" key="1">
    <citation type="journal article" date="2020" name="Stud. Mycol.">
        <title>101 Dothideomycetes genomes: a test case for predicting lifestyles and emergence of pathogens.</title>
        <authorList>
            <person name="Haridas S."/>
            <person name="Albert R."/>
            <person name="Binder M."/>
            <person name="Bloem J."/>
            <person name="Labutti K."/>
            <person name="Salamov A."/>
            <person name="Andreopoulos B."/>
            <person name="Baker S."/>
            <person name="Barry K."/>
            <person name="Bills G."/>
            <person name="Bluhm B."/>
            <person name="Cannon C."/>
            <person name="Castanera R."/>
            <person name="Culley D."/>
            <person name="Daum C."/>
            <person name="Ezra D."/>
            <person name="Gonzalez J."/>
            <person name="Henrissat B."/>
            <person name="Kuo A."/>
            <person name="Liang C."/>
            <person name="Lipzen A."/>
            <person name="Lutzoni F."/>
            <person name="Magnuson J."/>
            <person name="Mondo S."/>
            <person name="Nolan M."/>
            <person name="Ohm R."/>
            <person name="Pangilinan J."/>
            <person name="Park H.-J."/>
            <person name="Ramirez L."/>
            <person name="Alfaro M."/>
            <person name="Sun H."/>
            <person name="Tritt A."/>
            <person name="Yoshinaga Y."/>
            <person name="Zwiers L.-H."/>
            <person name="Turgeon B."/>
            <person name="Goodwin S."/>
            <person name="Spatafora J."/>
            <person name="Crous P."/>
            <person name="Grigoriev I."/>
        </authorList>
    </citation>
    <scope>NUCLEOTIDE SEQUENCE</scope>
    <source>
        <strain evidence="1">CBS 113818</strain>
    </source>
</reference>
<evidence type="ECO:0000313" key="2">
    <source>
        <dbReference type="Proteomes" id="UP000799424"/>
    </source>
</evidence>
<proteinExistence type="predicted"/>
<dbReference type="Proteomes" id="UP000799424">
    <property type="component" value="Unassembled WGS sequence"/>
</dbReference>
<accession>A0A6A6ZUY1</accession>
<evidence type="ECO:0000313" key="1">
    <source>
        <dbReference type="EMBL" id="KAF2824399.1"/>
    </source>
</evidence>
<protein>
    <submittedName>
        <fullName evidence="1">Uncharacterized protein</fullName>
    </submittedName>
</protein>
<dbReference type="OrthoDB" id="5413827at2759"/>
<dbReference type="AlphaFoldDB" id="A0A6A6ZUY1"/>
<name>A0A6A6ZUY1_9PLEO</name>
<organism evidence="1 2">
    <name type="scientific">Ophiobolus disseminans</name>
    <dbReference type="NCBI Taxonomy" id="1469910"/>
    <lineage>
        <taxon>Eukaryota</taxon>
        <taxon>Fungi</taxon>
        <taxon>Dikarya</taxon>
        <taxon>Ascomycota</taxon>
        <taxon>Pezizomycotina</taxon>
        <taxon>Dothideomycetes</taxon>
        <taxon>Pleosporomycetidae</taxon>
        <taxon>Pleosporales</taxon>
        <taxon>Pleosporineae</taxon>
        <taxon>Phaeosphaeriaceae</taxon>
        <taxon>Ophiobolus</taxon>
    </lineage>
</organism>
<keyword evidence="2" id="KW-1185">Reference proteome</keyword>